<evidence type="ECO:0000313" key="2">
    <source>
        <dbReference type="EMBL" id="KAL1554177.1"/>
    </source>
</evidence>
<dbReference type="PANTHER" id="PTHR48223:SF1">
    <property type="entry name" value="ABC TRANSMEMBRANE TYPE-1 DOMAIN-CONTAINING PROTEIN"/>
    <property type="match status" value="1"/>
</dbReference>
<feature type="transmembrane region" description="Helical" evidence="1">
    <location>
        <begin position="233"/>
        <end position="256"/>
    </location>
</feature>
<dbReference type="PANTHER" id="PTHR48223">
    <property type="entry name" value="DEFECTIVE 2759, PUTATIVE ISOFORM 1-RELATED"/>
    <property type="match status" value="1"/>
</dbReference>
<dbReference type="AlphaFoldDB" id="A0ABD1HD31"/>
<evidence type="ECO:0000256" key="1">
    <source>
        <dbReference type="SAM" id="Phobius"/>
    </source>
</evidence>
<comment type="caution">
    <text evidence="2">The sequence shown here is derived from an EMBL/GenBank/DDBJ whole genome shotgun (WGS) entry which is preliminary data.</text>
</comment>
<organism evidence="2 3">
    <name type="scientific">Salvia divinorum</name>
    <name type="common">Maria pastora</name>
    <name type="synonym">Diviner's sage</name>
    <dbReference type="NCBI Taxonomy" id="28513"/>
    <lineage>
        <taxon>Eukaryota</taxon>
        <taxon>Viridiplantae</taxon>
        <taxon>Streptophyta</taxon>
        <taxon>Embryophyta</taxon>
        <taxon>Tracheophyta</taxon>
        <taxon>Spermatophyta</taxon>
        <taxon>Magnoliopsida</taxon>
        <taxon>eudicotyledons</taxon>
        <taxon>Gunneridae</taxon>
        <taxon>Pentapetalae</taxon>
        <taxon>asterids</taxon>
        <taxon>lamiids</taxon>
        <taxon>Lamiales</taxon>
        <taxon>Lamiaceae</taxon>
        <taxon>Nepetoideae</taxon>
        <taxon>Mentheae</taxon>
        <taxon>Salviinae</taxon>
        <taxon>Salvia</taxon>
        <taxon>Salvia subgen. Calosphace</taxon>
    </lineage>
</organism>
<keyword evidence="1" id="KW-1133">Transmembrane helix</keyword>
<keyword evidence="3" id="KW-1185">Reference proteome</keyword>
<accession>A0ABD1HD31</accession>
<gene>
    <name evidence="2" type="ORF">AAHA92_14765</name>
</gene>
<reference evidence="2 3" key="1">
    <citation type="submission" date="2024-06" db="EMBL/GenBank/DDBJ databases">
        <title>A chromosome level genome sequence of Diviner's sage (Salvia divinorum).</title>
        <authorList>
            <person name="Ford S.A."/>
            <person name="Ro D.-K."/>
            <person name="Ness R.W."/>
            <person name="Phillips M.A."/>
        </authorList>
    </citation>
    <scope>NUCLEOTIDE SEQUENCE [LARGE SCALE GENOMIC DNA]</scope>
    <source>
        <strain evidence="2">SAF-2024a</strain>
        <tissue evidence="2">Leaf</tissue>
    </source>
</reference>
<dbReference type="Proteomes" id="UP001567538">
    <property type="component" value="Unassembled WGS sequence"/>
</dbReference>
<sequence length="347" mass="39263">MALATHPLKCQGNLPGDFVRASCGNFPSVPSLWIRGSKLKQCVPALGAVERKEWFISSKCMSCSSIGAPIARRPKSKPFKVSAFKGYQFDDSNNGSANSSKYVKNAVEVSYVKHKSEESSVESSKVQSDVPVVEATTRSLAIQNLFKSWLVLLRAPSQTEEADKVLEESSMAKTSEMPNTSVKQKSEILKAAWCRILSLDTAIRIPFLVFTPLYLAVNLVYGMEVSKELTPMWILGPIVLIVYVKTFQALCGLYAFSFKQTTNVIKKLPVYYSLVHDHIVHGRLKEATRIHILQPLADIRNMNYSEVTRRKMKDLQGWLVDRQQDLVELVWPWYCRTIRFLKRTHLV</sequence>
<proteinExistence type="predicted"/>
<feature type="transmembrane region" description="Helical" evidence="1">
    <location>
        <begin position="202"/>
        <end position="221"/>
    </location>
</feature>
<protein>
    <submittedName>
        <fullName evidence="2">Uncharacterized protein</fullName>
    </submittedName>
</protein>
<evidence type="ECO:0000313" key="3">
    <source>
        <dbReference type="Proteomes" id="UP001567538"/>
    </source>
</evidence>
<dbReference type="EMBL" id="JBEAFC010000006">
    <property type="protein sequence ID" value="KAL1554177.1"/>
    <property type="molecule type" value="Genomic_DNA"/>
</dbReference>
<keyword evidence="1" id="KW-0812">Transmembrane</keyword>
<keyword evidence="1" id="KW-0472">Membrane</keyword>
<name>A0ABD1HD31_SALDI</name>